<dbReference type="Proteomes" id="UP000003146">
    <property type="component" value="Unassembled WGS sequence"/>
</dbReference>
<reference evidence="1 2" key="1">
    <citation type="submission" date="2008-04" db="EMBL/GenBank/DDBJ databases">
        <title>Draft genome sequence of Bacteroides coprocola (DSM 17136).</title>
        <authorList>
            <person name="Sudarsanam P."/>
            <person name="Ley R."/>
            <person name="Guruge J."/>
            <person name="Turnbaugh P.J."/>
            <person name="Mahowald M."/>
            <person name="Liep D."/>
            <person name="Gordon J."/>
        </authorList>
    </citation>
    <scope>NUCLEOTIDE SEQUENCE [LARGE SCALE GENOMIC DNA]</scope>
    <source>
        <strain evidence="1 2">DSM 17136</strain>
    </source>
</reference>
<organism evidence="1 2">
    <name type="scientific">Phocaeicola coprocola DSM 17136</name>
    <dbReference type="NCBI Taxonomy" id="470145"/>
    <lineage>
        <taxon>Bacteria</taxon>
        <taxon>Pseudomonadati</taxon>
        <taxon>Bacteroidota</taxon>
        <taxon>Bacteroidia</taxon>
        <taxon>Bacteroidales</taxon>
        <taxon>Bacteroidaceae</taxon>
        <taxon>Phocaeicola</taxon>
    </lineage>
</organism>
<dbReference type="HOGENOM" id="CLU_3058396_0_0_10"/>
<gene>
    <name evidence="1" type="ORF">BACCOP_01490</name>
</gene>
<proteinExistence type="predicted"/>
<dbReference type="STRING" id="470145.BACCOP_01490"/>
<dbReference type="EMBL" id="ABIY02000077">
    <property type="protein sequence ID" value="EDV01402.1"/>
    <property type="molecule type" value="Genomic_DNA"/>
</dbReference>
<comment type="caution">
    <text evidence="1">The sequence shown here is derived from an EMBL/GenBank/DDBJ whole genome shotgun (WGS) entry which is preliminary data.</text>
</comment>
<reference evidence="1 2" key="2">
    <citation type="submission" date="2008-04" db="EMBL/GenBank/DDBJ databases">
        <authorList>
            <person name="Fulton L."/>
            <person name="Clifton S."/>
            <person name="Fulton B."/>
            <person name="Xu J."/>
            <person name="Minx P."/>
            <person name="Pepin K.H."/>
            <person name="Johnson M."/>
            <person name="Thiruvilangam P."/>
            <person name="Bhonagiri V."/>
            <person name="Nash W.E."/>
            <person name="Mardis E.R."/>
            <person name="Wilson R.K."/>
        </authorList>
    </citation>
    <scope>NUCLEOTIDE SEQUENCE [LARGE SCALE GENOMIC DNA]</scope>
    <source>
        <strain evidence="1 2">DSM 17136</strain>
    </source>
</reference>
<evidence type="ECO:0000313" key="2">
    <source>
        <dbReference type="Proteomes" id="UP000003146"/>
    </source>
</evidence>
<name>B3JHX8_9BACT</name>
<sequence>MNPPQKYKKTIKFVTIKEEKNYLYPQKLAGILLFYPFKLKKDFNLQQTGSQQN</sequence>
<accession>B3JHX8</accession>
<evidence type="ECO:0000313" key="1">
    <source>
        <dbReference type="EMBL" id="EDV01402.1"/>
    </source>
</evidence>
<protein>
    <submittedName>
        <fullName evidence="1">Uncharacterized protein</fullName>
    </submittedName>
</protein>
<dbReference type="AlphaFoldDB" id="B3JHX8"/>